<protein>
    <submittedName>
        <fullName evidence="1">Uncharacterized protein</fullName>
    </submittedName>
</protein>
<name>A0A080LT09_9PROT</name>
<gene>
    <name evidence="1" type="ORF">AW09_003259</name>
</gene>
<comment type="caution">
    <text evidence="1">The sequence shown here is derived from an EMBL/GenBank/DDBJ whole genome shotgun (WGS) entry which is preliminary data.</text>
</comment>
<dbReference type="Proteomes" id="UP000020077">
    <property type="component" value="Unassembled WGS sequence"/>
</dbReference>
<evidence type="ECO:0000313" key="1">
    <source>
        <dbReference type="EMBL" id="KFB71597.1"/>
    </source>
</evidence>
<reference evidence="1 2" key="1">
    <citation type="submission" date="2014-02" db="EMBL/GenBank/DDBJ databases">
        <title>Expanding our view of genomic diversity in Candidatus Accumulibacter clades.</title>
        <authorList>
            <person name="Skennerton C.T."/>
            <person name="Barr J.J."/>
            <person name="Slater F.R."/>
            <person name="Bond P.L."/>
            <person name="Tyson G.W."/>
        </authorList>
    </citation>
    <scope>NUCLEOTIDE SEQUENCE [LARGE SCALE GENOMIC DNA]</scope>
    <source>
        <strain evidence="2">BA-91</strain>
    </source>
</reference>
<proteinExistence type="predicted"/>
<evidence type="ECO:0000313" key="2">
    <source>
        <dbReference type="Proteomes" id="UP000020077"/>
    </source>
</evidence>
<dbReference type="EMBL" id="JDVG02000521">
    <property type="protein sequence ID" value="KFB71597.1"/>
    <property type="molecule type" value="Genomic_DNA"/>
</dbReference>
<dbReference type="AlphaFoldDB" id="A0A080LT09"/>
<sequence>MKNTAKLLYEMDKDKRSVAAFVAAKAKEMPPLLAWAEPEASFARGGQAGRIRDFQPLTTGCPAWPADLPLVEARLFWPTSALHVVADGNGCRWVKLRESDAGEKGEEVERSEKPVLTLQDAARFGLDTRGWPGGSLTAIEYRSGGRLVGWRLTVSTKEQTP</sequence>
<accession>A0A080LT09</accession>
<organism evidence="1 2">
    <name type="scientific">Candidatus Accumulibacter phosphatis</name>
    <dbReference type="NCBI Taxonomy" id="327160"/>
    <lineage>
        <taxon>Bacteria</taxon>
        <taxon>Pseudomonadati</taxon>
        <taxon>Pseudomonadota</taxon>
        <taxon>Betaproteobacteria</taxon>
        <taxon>Candidatus Accumulibacter</taxon>
    </lineage>
</organism>